<evidence type="ECO:0000256" key="3">
    <source>
        <dbReference type="ARBA" id="ARBA00023237"/>
    </source>
</evidence>
<dbReference type="GO" id="GO:0046819">
    <property type="term" value="P:protein secretion by the type V secretion system"/>
    <property type="evidence" value="ECO:0007669"/>
    <property type="project" value="TreeGrafter"/>
</dbReference>
<keyword evidence="1" id="KW-0472">Membrane</keyword>
<accession>A0A4Y5ZAG1</accession>
<feature type="domain" description="Haemolysin activator HlyB C-terminal" evidence="6">
    <location>
        <begin position="220"/>
        <end position="534"/>
    </location>
</feature>
<feature type="domain" description="ShlB POTRA" evidence="8">
    <location>
        <begin position="163"/>
        <end position="215"/>
    </location>
</feature>
<feature type="signal peptide" evidence="5">
    <location>
        <begin position="1"/>
        <end position="32"/>
    </location>
</feature>
<evidence type="ECO:0000313" key="10">
    <source>
        <dbReference type="Proteomes" id="UP000316093"/>
    </source>
</evidence>
<evidence type="ECO:0000256" key="2">
    <source>
        <dbReference type="ARBA" id="ARBA00022692"/>
    </source>
</evidence>
<feature type="region of interest" description="Disordered" evidence="4">
    <location>
        <begin position="42"/>
        <end position="72"/>
    </location>
</feature>
<reference evidence="9 10" key="1">
    <citation type="submission" date="2019-06" db="EMBL/GenBank/DDBJ databases">
        <title>A complete genome sequence for Luteibacter pinisoli MAH-14.</title>
        <authorList>
            <person name="Baltrus D.A."/>
        </authorList>
    </citation>
    <scope>NUCLEOTIDE SEQUENCE [LARGE SCALE GENOMIC DNA]</scope>
    <source>
        <strain evidence="9 10">MAH-14</strain>
    </source>
</reference>
<dbReference type="KEGG" id="lpy:FIV34_19420"/>
<dbReference type="Pfam" id="PF03865">
    <property type="entry name" value="ShlB"/>
    <property type="match status" value="1"/>
</dbReference>
<dbReference type="OrthoDB" id="290122at2"/>
<dbReference type="AlphaFoldDB" id="A0A4Y5ZAG1"/>
<dbReference type="InterPro" id="IPR035251">
    <property type="entry name" value="ShlB_POTRA"/>
</dbReference>
<dbReference type="GO" id="GO:0098046">
    <property type="term" value="C:type V protein secretion system complex"/>
    <property type="evidence" value="ECO:0007669"/>
    <property type="project" value="TreeGrafter"/>
</dbReference>
<dbReference type="InterPro" id="IPR051544">
    <property type="entry name" value="TPS_OM_transporter"/>
</dbReference>
<keyword evidence="10" id="KW-1185">Reference proteome</keyword>
<dbReference type="EMBL" id="CP041046">
    <property type="protein sequence ID" value="QDE41215.1"/>
    <property type="molecule type" value="Genomic_DNA"/>
</dbReference>
<dbReference type="InterPro" id="IPR013686">
    <property type="entry name" value="Polypept-transport_assoc_ShlB"/>
</dbReference>
<keyword evidence="1" id="KW-1134">Transmembrane beta strand</keyword>
<keyword evidence="5" id="KW-0732">Signal</keyword>
<dbReference type="PANTHER" id="PTHR34597">
    <property type="entry name" value="SLR1661 PROTEIN"/>
    <property type="match status" value="1"/>
</dbReference>
<dbReference type="PIRSF" id="PIRSF029745">
    <property type="entry name" value="FhaC"/>
    <property type="match status" value="1"/>
</dbReference>
<evidence type="ECO:0000313" key="9">
    <source>
        <dbReference type="EMBL" id="QDE41215.1"/>
    </source>
</evidence>
<dbReference type="Pfam" id="PF17287">
    <property type="entry name" value="POTRA_3"/>
    <property type="match status" value="1"/>
</dbReference>
<feature type="chain" id="PRO_5021458723" evidence="5">
    <location>
        <begin position="33"/>
        <end position="570"/>
    </location>
</feature>
<evidence type="ECO:0000256" key="5">
    <source>
        <dbReference type="SAM" id="SignalP"/>
    </source>
</evidence>
<evidence type="ECO:0000259" key="8">
    <source>
        <dbReference type="Pfam" id="PF17287"/>
    </source>
</evidence>
<feature type="domain" description="Polypeptide-transport-associated ShlB-type" evidence="7">
    <location>
        <begin position="86"/>
        <end position="161"/>
    </location>
</feature>
<organism evidence="9 10">
    <name type="scientific">Luteibacter pinisoli</name>
    <dbReference type="NCBI Taxonomy" id="2589080"/>
    <lineage>
        <taxon>Bacteria</taxon>
        <taxon>Pseudomonadati</taxon>
        <taxon>Pseudomonadota</taxon>
        <taxon>Gammaproteobacteria</taxon>
        <taxon>Lysobacterales</taxon>
        <taxon>Rhodanobacteraceae</taxon>
        <taxon>Luteibacter</taxon>
    </lineage>
</organism>
<evidence type="ECO:0000259" key="6">
    <source>
        <dbReference type="Pfam" id="PF03865"/>
    </source>
</evidence>
<evidence type="ECO:0000256" key="1">
    <source>
        <dbReference type="ARBA" id="ARBA00022452"/>
    </source>
</evidence>
<dbReference type="Gene3D" id="2.40.160.50">
    <property type="entry name" value="membrane protein fhac: a member of the omp85/tpsb transporter family"/>
    <property type="match status" value="1"/>
</dbReference>
<evidence type="ECO:0000256" key="4">
    <source>
        <dbReference type="SAM" id="MobiDB-lite"/>
    </source>
</evidence>
<dbReference type="InterPro" id="IPR005565">
    <property type="entry name" value="Hemolysn_activator_HlyB_C"/>
</dbReference>
<feature type="compositionally biased region" description="Basic and acidic residues" evidence="4">
    <location>
        <begin position="42"/>
        <end position="59"/>
    </location>
</feature>
<name>A0A4Y5ZAG1_9GAMM</name>
<dbReference type="PANTHER" id="PTHR34597:SF3">
    <property type="entry name" value="OUTER MEMBRANE TRANSPORTER CDIB"/>
    <property type="match status" value="1"/>
</dbReference>
<keyword evidence="3" id="KW-0998">Cell outer membrane</keyword>
<gene>
    <name evidence="9" type="ORF">FIV34_19420</name>
</gene>
<dbReference type="InterPro" id="IPR027282">
    <property type="entry name" value="TPS"/>
</dbReference>
<protein>
    <submittedName>
        <fullName evidence="9">ShlB/FhaC/HecB family hemolysin secretion/activation protein</fullName>
    </submittedName>
</protein>
<proteinExistence type="predicted"/>
<dbReference type="GO" id="GO:0008320">
    <property type="term" value="F:protein transmembrane transporter activity"/>
    <property type="evidence" value="ECO:0007669"/>
    <property type="project" value="TreeGrafter"/>
</dbReference>
<sequence>MMNRRHMANTRCGLASMACAVAVLAGAPSAVGAVALEDIDTQERRARSQREAKWRDDQRAQPSVRLGSAPPADFHRTDLPAEGDCFPITGIVLDGAPGHGFDFARRYLRSYVGRCMGHDGVNLVVRRVSDLIIDRGFVTTRVGLAPQDIHTGVLRLTLVPGTVRAIRFAPGSASGFWRTALPSRAGGLLNLRDIEQGLEQFKRVPSQDVTIDIAPGDLPGESDLVVSISRTRPWHVVASLDDTGSRSTGRLQGGVQLGLDNPLRINDVLTLGYNHAVSPGRGRGTRGNSANYTVPLGNGSATVSLYDYHYHQTVVGSQQIFVSSGKSRSVDLTLQRLLHRTAYGKTSLEFRVGKRLAHNFIEGTELASQKRHVTTAELALVQRQYVGRAQVDLRVARRQGVSALGGQRDAANLPAGVPTFQYRMGILDASLTLPFSVGGAPLQWTSEFRAQHSGDVLYASEFITVGGRYSVRGFDGEQNLAGEKGWYWRNTLSAPLGALPAAAYIGIDGGHVGGPSIKALPDKTLRGAFVGVRGAAGPLNFDVFAGWAGKGGRALQTARPATGFQLVYQY</sequence>
<dbReference type="Pfam" id="PF08479">
    <property type="entry name" value="POTRA_2"/>
    <property type="match status" value="1"/>
</dbReference>
<keyword evidence="2" id="KW-0812">Transmembrane</keyword>
<dbReference type="Proteomes" id="UP000316093">
    <property type="component" value="Chromosome"/>
</dbReference>
<dbReference type="Gene3D" id="3.10.20.310">
    <property type="entry name" value="membrane protein fhac"/>
    <property type="match status" value="1"/>
</dbReference>
<evidence type="ECO:0000259" key="7">
    <source>
        <dbReference type="Pfam" id="PF08479"/>
    </source>
</evidence>